<evidence type="ECO:0000313" key="2">
    <source>
        <dbReference type="Proteomes" id="UP001328107"/>
    </source>
</evidence>
<accession>A0AAN5ICI2</accession>
<proteinExistence type="predicted"/>
<keyword evidence="2" id="KW-1185">Reference proteome</keyword>
<feature type="non-terminal residue" evidence="1">
    <location>
        <position position="1"/>
    </location>
</feature>
<dbReference type="EMBL" id="BTRK01000006">
    <property type="protein sequence ID" value="GMR61123.1"/>
    <property type="molecule type" value="Genomic_DNA"/>
</dbReference>
<protein>
    <submittedName>
        <fullName evidence="1">Uncharacterized protein</fullName>
    </submittedName>
</protein>
<dbReference type="Proteomes" id="UP001328107">
    <property type="component" value="Unassembled WGS sequence"/>
</dbReference>
<feature type="non-terminal residue" evidence="1">
    <location>
        <position position="65"/>
    </location>
</feature>
<organism evidence="1 2">
    <name type="scientific">Pristionchus mayeri</name>
    <dbReference type="NCBI Taxonomy" id="1317129"/>
    <lineage>
        <taxon>Eukaryota</taxon>
        <taxon>Metazoa</taxon>
        <taxon>Ecdysozoa</taxon>
        <taxon>Nematoda</taxon>
        <taxon>Chromadorea</taxon>
        <taxon>Rhabditida</taxon>
        <taxon>Rhabditina</taxon>
        <taxon>Diplogasteromorpha</taxon>
        <taxon>Diplogasteroidea</taxon>
        <taxon>Neodiplogasteridae</taxon>
        <taxon>Pristionchus</taxon>
    </lineage>
</organism>
<evidence type="ECO:0000313" key="1">
    <source>
        <dbReference type="EMBL" id="GMR61123.1"/>
    </source>
</evidence>
<gene>
    <name evidence="1" type="ORF">PMAYCL1PPCAC_31318</name>
</gene>
<dbReference type="AlphaFoldDB" id="A0AAN5ICI2"/>
<comment type="caution">
    <text evidence="1">The sequence shown here is derived from an EMBL/GenBank/DDBJ whole genome shotgun (WGS) entry which is preliminary data.</text>
</comment>
<reference evidence="2" key="1">
    <citation type="submission" date="2022-10" db="EMBL/GenBank/DDBJ databases">
        <title>Genome assembly of Pristionchus species.</title>
        <authorList>
            <person name="Yoshida K."/>
            <person name="Sommer R.J."/>
        </authorList>
    </citation>
    <scope>NUCLEOTIDE SEQUENCE [LARGE SCALE GENOMIC DNA]</scope>
    <source>
        <strain evidence="2">RS5460</strain>
    </source>
</reference>
<sequence length="65" mass="7437">KNELDRRDQYEILPRYFQKANFDVTTSGANEGSGTFDYPNTRTFRELTFFGCAGPCSILTQTPSY</sequence>
<name>A0AAN5ICI2_9BILA</name>